<protein>
    <submittedName>
        <fullName evidence="1">Uncharacterized protein</fullName>
    </submittedName>
</protein>
<name>R7QNV5_CHOCR</name>
<dbReference type="EMBL" id="HG001992">
    <property type="protein sequence ID" value="CDF39055.1"/>
    <property type="molecule type" value="Genomic_DNA"/>
</dbReference>
<gene>
    <name evidence="1" type="ORF">CHC_T00006541001</name>
</gene>
<evidence type="ECO:0000313" key="2">
    <source>
        <dbReference type="Proteomes" id="UP000012073"/>
    </source>
</evidence>
<dbReference type="AlphaFoldDB" id="R7QNV5"/>
<dbReference type="KEGG" id="ccp:CHC_T00006541001"/>
<reference evidence="2" key="1">
    <citation type="journal article" date="2013" name="Proc. Natl. Acad. Sci. U.S.A.">
        <title>Genome structure and metabolic features in the red seaweed Chondrus crispus shed light on evolution of the Archaeplastida.</title>
        <authorList>
            <person name="Collen J."/>
            <person name="Porcel B."/>
            <person name="Carre W."/>
            <person name="Ball S.G."/>
            <person name="Chaparro C."/>
            <person name="Tonon T."/>
            <person name="Barbeyron T."/>
            <person name="Michel G."/>
            <person name="Noel B."/>
            <person name="Valentin K."/>
            <person name="Elias M."/>
            <person name="Artiguenave F."/>
            <person name="Arun A."/>
            <person name="Aury J.M."/>
            <person name="Barbosa-Neto J.F."/>
            <person name="Bothwell J.H."/>
            <person name="Bouget F.Y."/>
            <person name="Brillet L."/>
            <person name="Cabello-Hurtado F."/>
            <person name="Capella-Gutierrez S."/>
            <person name="Charrier B."/>
            <person name="Cladiere L."/>
            <person name="Cock J.M."/>
            <person name="Coelho S.M."/>
            <person name="Colleoni C."/>
            <person name="Czjzek M."/>
            <person name="Da Silva C."/>
            <person name="Delage L."/>
            <person name="Denoeud F."/>
            <person name="Deschamps P."/>
            <person name="Dittami S.M."/>
            <person name="Gabaldon T."/>
            <person name="Gachon C.M."/>
            <person name="Groisillier A."/>
            <person name="Herve C."/>
            <person name="Jabbari K."/>
            <person name="Katinka M."/>
            <person name="Kloareg B."/>
            <person name="Kowalczyk N."/>
            <person name="Labadie K."/>
            <person name="Leblanc C."/>
            <person name="Lopez P.J."/>
            <person name="McLachlan D.H."/>
            <person name="Meslet-Cladiere L."/>
            <person name="Moustafa A."/>
            <person name="Nehr Z."/>
            <person name="Nyvall Collen P."/>
            <person name="Panaud O."/>
            <person name="Partensky F."/>
            <person name="Poulain J."/>
            <person name="Rensing S.A."/>
            <person name="Rousvoal S."/>
            <person name="Samson G."/>
            <person name="Symeonidi A."/>
            <person name="Weissenbach J."/>
            <person name="Zambounis A."/>
            <person name="Wincker P."/>
            <person name="Boyen C."/>
        </authorList>
    </citation>
    <scope>NUCLEOTIDE SEQUENCE [LARGE SCALE GENOMIC DNA]</scope>
    <source>
        <strain evidence="2">cv. Stackhouse</strain>
    </source>
</reference>
<proteinExistence type="predicted"/>
<evidence type="ECO:0000313" key="1">
    <source>
        <dbReference type="EMBL" id="CDF39055.1"/>
    </source>
</evidence>
<organism evidence="1 2">
    <name type="scientific">Chondrus crispus</name>
    <name type="common">Carrageen Irish moss</name>
    <name type="synonym">Polymorpha crispa</name>
    <dbReference type="NCBI Taxonomy" id="2769"/>
    <lineage>
        <taxon>Eukaryota</taxon>
        <taxon>Rhodophyta</taxon>
        <taxon>Florideophyceae</taxon>
        <taxon>Rhodymeniophycidae</taxon>
        <taxon>Gigartinales</taxon>
        <taxon>Gigartinaceae</taxon>
        <taxon>Chondrus</taxon>
    </lineage>
</organism>
<dbReference type="Gramene" id="CDF39055">
    <property type="protein sequence ID" value="CDF39055"/>
    <property type="gene ID" value="CHC_T00006541001"/>
</dbReference>
<dbReference type="Proteomes" id="UP000012073">
    <property type="component" value="Unassembled WGS sequence"/>
</dbReference>
<dbReference type="GeneID" id="17326698"/>
<dbReference type="RefSeq" id="XP_005718966.1">
    <property type="nucleotide sequence ID" value="XM_005718909.1"/>
</dbReference>
<keyword evidence="2" id="KW-1185">Reference proteome</keyword>
<sequence length="69" mass="7978">MPRPNRHDTLRRDSCFVLVSTLIQQQAHSYAVQGRKYFFRARSGCLGIALYSTWSACLCFASKKRHDRA</sequence>
<accession>R7QNV5</accession>